<evidence type="ECO:0000313" key="3">
    <source>
        <dbReference type="Proteomes" id="UP000007800"/>
    </source>
</evidence>
<dbReference type="OrthoDB" id="364892at2759"/>
<dbReference type="InterPro" id="IPR048876">
    <property type="entry name" value="BipA_C"/>
</dbReference>
<organism evidence="3">
    <name type="scientific">Perkinsus marinus (strain ATCC 50983 / TXsc)</name>
    <dbReference type="NCBI Taxonomy" id="423536"/>
    <lineage>
        <taxon>Eukaryota</taxon>
        <taxon>Sar</taxon>
        <taxon>Alveolata</taxon>
        <taxon>Perkinsozoa</taxon>
        <taxon>Perkinsea</taxon>
        <taxon>Perkinsida</taxon>
        <taxon>Perkinsidae</taxon>
        <taxon>Perkinsus</taxon>
    </lineage>
</organism>
<evidence type="ECO:0000259" key="1">
    <source>
        <dbReference type="Pfam" id="PF21018"/>
    </source>
</evidence>
<name>C5KEH5_PERM5</name>
<keyword evidence="2" id="KW-0648">Protein biosynthesis</keyword>
<dbReference type="RefSeq" id="XP_002785317.1">
    <property type="nucleotide sequence ID" value="XM_002785271.1"/>
</dbReference>
<keyword evidence="2" id="KW-0251">Elongation factor</keyword>
<dbReference type="EMBL" id="GG672330">
    <property type="protein sequence ID" value="EER17113.1"/>
    <property type="molecule type" value="Genomic_DNA"/>
</dbReference>
<feature type="domain" description="TypA/BipA C-terminal" evidence="1">
    <location>
        <begin position="5"/>
        <end position="103"/>
    </location>
</feature>
<accession>C5KEH5</accession>
<dbReference type="Pfam" id="PF21018">
    <property type="entry name" value="BipA_C"/>
    <property type="match status" value="1"/>
</dbReference>
<reference evidence="2 3" key="1">
    <citation type="submission" date="2008-07" db="EMBL/GenBank/DDBJ databases">
        <authorList>
            <person name="El-Sayed N."/>
            <person name="Caler E."/>
            <person name="Inman J."/>
            <person name="Amedeo P."/>
            <person name="Hass B."/>
            <person name="Wortman J."/>
        </authorList>
    </citation>
    <scope>NUCLEOTIDE SEQUENCE [LARGE SCALE GENOMIC DNA]</scope>
    <source>
        <strain evidence="3">ATCC 50983 / TXsc</strain>
    </source>
</reference>
<proteinExistence type="predicted"/>
<dbReference type="Gene3D" id="2.40.50.250">
    <property type="entry name" value="bipa protein"/>
    <property type="match status" value="1"/>
</dbReference>
<dbReference type="InterPro" id="IPR042116">
    <property type="entry name" value="TypA/BipA_C"/>
</dbReference>
<gene>
    <name evidence="2" type="ORF">Pmar_PMAR009548</name>
</gene>
<sequence length="124" mass="14321">MSHKGETWKGRSFTTVEEGTLFVKPNDQVYVGQIIGIHNGDQELDMNPTKGKRDQEIRRKNKEIKEVLPPHKPFTLDEALGFIEEDECVEITPHRLALRKKYVRPSTILDPGLRKSQKRKEGKN</sequence>
<dbReference type="GeneID" id="9053235"/>
<dbReference type="GO" id="GO:0003746">
    <property type="term" value="F:translation elongation factor activity"/>
    <property type="evidence" value="ECO:0007669"/>
    <property type="project" value="UniProtKB-KW"/>
</dbReference>
<protein>
    <submittedName>
        <fullName evidence="2">Elongation factor Tu, putative</fullName>
    </submittedName>
</protein>
<dbReference type="AlphaFoldDB" id="C5KEH5"/>
<dbReference type="InParanoid" id="C5KEH5"/>
<dbReference type="Proteomes" id="UP000007800">
    <property type="component" value="Unassembled WGS sequence"/>
</dbReference>
<keyword evidence="3" id="KW-1185">Reference proteome</keyword>
<evidence type="ECO:0000313" key="2">
    <source>
        <dbReference type="EMBL" id="EER17113.1"/>
    </source>
</evidence>